<protein>
    <submittedName>
        <fullName evidence="3">HIT family protein</fullName>
    </submittedName>
</protein>
<reference evidence="3 4" key="1">
    <citation type="submission" date="2022-10" db="EMBL/GenBank/DDBJ databases">
        <authorList>
            <person name="Xie J."/>
            <person name="Shen N."/>
        </authorList>
    </citation>
    <scope>NUCLEOTIDE SEQUENCE [LARGE SCALE GENOMIC DNA]</scope>
    <source>
        <strain evidence="3 4">DSM 41681</strain>
    </source>
</reference>
<dbReference type="SUPFAM" id="SSF54197">
    <property type="entry name" value="HIT-like"/>
    <property type="match status" value="1"/>
</dbReference>
<dbReference type="RefSeq" id="WP_324772060.1">
    <property type="nucleotide sequence ID" value="NZ_BAAATS010000005.1"/>
</dbReference>
<feature type="short sequence motif" description="Histidine triad motif" evidence="1">
    <location>
        <begin position="111"/>
        <end position="115"/>
    </location>
</feature>
<dbReference type="PROSITE" id="PS51084">
    <property type="entry name" value="HIT_2"/>
    <property type="match status" value="1"/>
</dbReference>
<dbReference type="InterPro" id="IPR036265">
    <property type="entry name" value="HIT-like_sf"/>
</dbReference>
<evidence type="ECO:0000259" key="2">
    <source>
        <dbReference type="PROSITE" id="PS51084"/>
    </source>
</evidence>
<evidence type="ECO:0000313" key="4">
    <source>
        <dbReference type="Proteomes" id="UP001352223"/>
    </source>
</evidence>
<name>A0ABU6CK18_9ACTN</name>
<keyword evidence="4" id="KW-1185">Reference proteome</keyword>
<dbReference type="Proteomes" id="UP001352223">
    <property type="component" value="Unassembled WGS sequence"/>
</dbReference>
<comment type="caution">
    <text evidence="3">The sequence shown here is derived from an EMBL/GenBank/DDBJ whole genome shotgun (WGS) entry which is preliminary data.</text>
</comment>
<feature type="domain" description="HIT" evidence="2">
    <location>
        <begin position="53"/>
        <end position="127"/>
    </location>
</feature>
<dbReference type="PANTHER" id="PTHR46648">
    <property type="entry name" value="HIT FAMILY PROTEIN 1"/>
    <property type="match status" value="1"/>
</dbReference>
<accession>A0ABU6CK18</accession>
<dbReference type="Pfam" id="PF01230">
    <property type="entry name" value="HIT"/>
    <property type="match status" value="1"/>
</dbReference>
<dbReference type="PANTHER" id="PTHR46648:SF1">
    <property type="entry name" value="ADENOSINE 5'-MONOPHOSPHORAMIDASE HNT1"/>
    <property type="match status" value="1"/>
</dbReference>
<dbReference type="InterPro" id="IPR001310">
    <property type="entry name" value="Histidine_triad_HIT"/>
</dbReference>
<dbReference type="InterPro" id="IPR011146">
    <property type="entry name" value="HIT-like"/>
</dbReference>
<evidence type="ECO:0000256" key="1">
    <source>
        <dbReference type="PROSITE-ProRule" id="PRU00464"/>
    </source>
</evidence>
<organism evidence="3 4">
    <name type="scientific">Streptomyces kunmingensis</name>
    <dbReference type="NCBI Taxonomy" id="68225"/>
    <lineage>
        <taxon>Bacteria</taxon>
        <taxon>Bacillati</taxon>
        <taxon>Actinomycetota</taxon>
        <taxon>Actinomycetes</taxon>
        <taxon>Kitasatosporales</taxon>
        <taxon>Streptomycetaceae</taxon>
        <taxon>Streptomyces</taxon>
    </lineage>
</organism>
<proteinExistence type="predicted"/>
<dbReference type="EMBL" id="JAOZYB010000310">
    <property type="protein sequence ID" value="MEB3964336.1"/>
    <property type="molecule type" value="Genomic_DNA"/>
</dbReference>
<gene>
    <name evidence="3" type="ORF">OKJ48_29490</name>
</gene>
<evidence type="ECO:0000313" key="3">
    <source>
        <dbReference type="EMBL" id="MEB3964336.1"/>
    </source>
</evidence>
<sequence length="160" mass="17921">MTSESTPASEDRPDVPDCYVCGAEARFDTLPPRERIAFDPHWRVAHAFGTALPGWLVLLPRRHVTAVHDLTDTEAAALGMWQVRVARALREVTGCVKTYVAQFAEAEGFAHVHFHLVPRMEDLDATRRGPAVFEYLRRPEPEHVSAAQADEVARALRARL</sequence>
<dbReference type="Gene3D" id="3.30.428.10">
    <property type="entry name" value="HIT-like"/>
    <property type="match status" value="1"/>
</dbReference>